<evidence type="ECO:0000313" key="5">
    <source>
        <dbReference type="EMBL" id="KAF2572354.1"/>
    </source>
</evidence>
<dbReference type="AlphaFoldDB" id="A0A8S9FSM2"/>
<evidence type="ECO:0000259" key="3">
    <source>
        <dbReference type="PROSITE" id="PS50222"/>
    </source>
</evidence>
<protein>
    <recommendedName>
        <fullName evidence="3">EF-hand domain-containing protein</fullName>
    </recommendedName>
</protein>
<dbReference type="PANTHER" id="PTHR46824:SF5">
    <property type="entry name" value="CALCIUM-BINDING PROTEIN CML50-RELATED"/>
    <property type="match status" value="1"/>
</dbReference>
<sequence>MTRVVLICLTKLKKVKPFLLRSLLINQKKKFGFFLKPSDEPRLRWMSGYPPTSQGYGYGYGGGNQPPPPQPPYSSTGNNPPTSQGHGYSYGGGNNPPYGSSSPYAVPYGASKPQSSSAPSAPPYAPSPPPPGDFNPPKEKPFGGGYGASPPSGPYGGAPSRPGGYGAAPPHSEYGGYGAAPRPYGGYGAAAPPSGVPEYGGYGGAPPRPGGYGGYPSPQGSSYGSPFASLVPSGFAPGTDPNIVACFQAADQDGSGFIDDKELQGALSSYQQRFSMRTVHLLMYLFTNTNAMKIGPKEFTALFYSLQNWRSIFERSDKDRSGRIDVSELRDALLSLGFSVSPVILDLLVSKFDKSGGKNRAIEYDNFIECCLTVKGLTEKFKEKDTGYSGSATFTYESFMLTVLPFLIA</sequence>
<feature type="compositionally biased region" description="Low complexity" evidence="2">
    <location>
        <begin position="157"/>
        <end position="167"/>
    </location>
</feature>
<dbReference type="PROSITE" id="PS00018">
    <property type="entry name" value="EF_HAND_1"/>
    <property type="match status" value="2"/>
</dbReference>
<evidence type="ECO:0000256" key="1">
    <source>
        <dbReference type="ARBA" id="ARBA00022837"/>
    </source>
</evidence>
<evidence type="ECO:0000256" key="2">
    <source>
        <dbReference type="SAM" id="MobiDB-lite"/>
    </source>
</evidence>
<feature type="domain" description="EF-hand" evidence="3">
    <location>
        <begin position="304"/>
        <end position="339"/>
    </location>
</feature>
<dbReference type="Gene3D" id="1.10.238.10">
    <property type="entry name" value="EF-hand"/>
    <property type="match status" value="1"/>
</dbReference>
<dbReference type="GO" id="GO:0005509">
    <property type="term" value="F:calcium ion binding"/>
    <property type="evidence" value="ECO:0007669"/>
    <property type="project" value="InterPro"/>
</dbReference>
<name>A0A8S9FSM2_BRACR</name>
<dbReference type="InterPro" id="IPR011992">
    <property type="entry name" value="EF-hand-dom_pair"/>
</dbReference>
<proteinExistence type="predicted"/>
<feature type="compositionally biased region" description="Low complexity" evidence="2">
    <location>
        <begin position="95"/>
        <end position="119"/>
    </location>
</feature>
<keyword evidence="1" id="KW-0106">Calcium</keyword>
<accession>A0A8S9FSM2</accession>
<evidence type="ECO:0000313" key="6">
    <source>
        <dbReference type="Proteomes" id="UP000712281"/>
    </source>
</evidence>
<dbReference type="EMBL" id="QGKW02002228">
    <property type="protein sequence ID" value="KAF2536144.1"/>
    <property type="molecule type" value="Genomic_DNA"/>
</dbReference>
<reference evidence="4" key="1">
    <citation type="submission" date="2019-12" db="EMBL/GenBank/DDBJ databases">
        <title>Genome sequencing and annotation of Brassica cretica.</title>
        <authorList>
            <person name="Studholme D.J."/>
            <person name="Sarris P.F."/>
        </authorList>
    </citation>
    <scope>NUCLEOTIDE SEQUENCE</scope>
    <source>
        <strain evidence="4">PFS-001/15</strain>
        <strain evidence="5">PFS-102/07</strain>
        <tissue evidence="4">Leaf</tissue>
    </source>
</reference>
<dbReference type="InterPro" id="IPR002048">
    <property type="entry name" value="EF_hand_dom"/>
</dbReference>
<feature type="compositionally biased region" description="Pro residues" evidence="2">
    <location>
        <begin position="120"/>
        <end position="134"/>
    </location>
</feature>
<dbReference type="InterPro" id="IPR018247">
    <property type="entry name" value="EF_Hand_1_Ca_BS"/>
</dbReference>
<comment type="caution">
    <text evidence="4">The sequence shown here is derived from an EMBL/GenBank/DDBJ whole genome shotgun (WGS) entry which is preliminary data.</text>
</comment>
<dbReference type="SUPFAM" id="SSF47473">
    <property type="entry name" value="EF-hand"/>
    <property type="match status" value="1"/>
</dbReference>
<dbReference type="Pfam" id="PF13202">
    <property type="entry name" value="EF-hand_5"/>
    <property type="match status" value="1"/>
</dbReference>
<feature type="domain" description="EF-hand" evidence="3">
    <location>
        <begin position="238"/>
        <end position="273"/>
    </location>
</feature>
<evidence type="ECO:0000313" key="4">
    <source>
        <dbReference type="EMBL" id="KAF2536144.1"/>
    </source>
</evidence>
<dbReference type="Pfam" id="PF13499">
    <property type="entry name" value="EF-hand_7"/>
    <property type="match status" value="1"/>
</dbReference>
<gene>
    <name evidence="4" type="ORF">F2Q68_00023394</name>
    <name evidence="5" type="ORF">F2Q70_00006722</name>
</gene>
<dbReference type="Proteomes" id="UP000712281">
    <property type="component" value="Unassembled WGS sequence"/>
</dbReference>
<dbReference type="PROSITE" id="PS50222">
    <property type="entry name" value="EF_HAND_2"/>
    <property type="match status" value="2"/>
</dbReference>
<dbReference type="InterPro" id="IPR044590">
    <property type="entry name" value="CML48/49/50"/>
</dbReference>
<dbReference type="SMART" id="SM00054">
    <property type="entry name" value="EFh"/>
    <property type="match status" value="2"/>
</dbReference>
<dbReference type="EMBL" id="QGKY02001015">
    <property type="protein sequence ID" value="KAF2572354.1"/>
    <property type="molecule type" value="Genomic_DNA"/>
</dbReference>
<organism evidence="4 6">
    <name type="scientific">Brassica cretica</name>
    <name type="common">Mustard</name>
    <dbReference type="NCBI Taxonomy" id="69181"/>
    <lineage>
        <taxon>Eukaryota</taxon>
        <taxon>Viridiplantae</taxon>
        <taxon>Streptophyta</taxon>
        <taxon>Embryophyta</taxon>
        <taxon>Tracheophyta</taxon>
        <taxon>Spermatophyta</taxon>
        <taxon>Magnoliopsida</taxon>
        <taxon>eudicotyledons</taxon>
        <taxon>Gunneridae</taxon>
        <taxon>Pentapetalae</taxon>
        <taxon>rosids</taxon>
        <taxon>malvids</taxon>
        <taxon>Brassicales</taxon>
        <taxon>Brassicaceae</taxon>
        <taxon>Brassiceae</taxon>
        <taxon>Brassica</taxon>
    </lineage>
</organism>
<dbReference type="CDD" id="cd16180">
    <property type="entry name" value="EFh_PEF_Group_I"/>
    <property type="match status" value="1"/>
</dbReference>
<feature type="region of interest" description="Disordered" evidence="2">
    <location>
        <begin position="56"/>
        <end position="167"/>
    </location>
</feature>
<dbReference type="PANTHER" id="PTHR46824">
    <property type="entry name" value="CALCIUM-BINDING PROTEIN CML48-RELATED"/>
    <property type="match status" value="1"/>
</dbReference>